<comment type="subcellular location">
    <subcellularLocation>
        <location evidence="8">Cytoplasm</location>
    </subcellularLocation>
</comment>
<dbReference type="InterPro" id="IPR002300">
    <property type="entry name" value="aa-tRNA-synth_Ia"/>
</dbReference>
<gene>
    <name evidence="8" type="primary">ileS</name>
    <name evidence="11" type="ORF">H4075_18650</name>
</gene>
<evidence type="ECO:0000259" key="9">
    <source>
        <dbReference type="Pfam" id="PF00133"/>
    </source>
</evidence>
<dbReference type="SUPFAM" id="SSF47323">
    <property type="entry name" value="Anticodon-binding domain of a subclass of class I aminoacyl-tRNA synthetases"/>
    <property type="match status" value="1"/>
</dbReference>
<dbReference type="GO" id="GO:0000049">
    <property type="term" value="F:tRNA binding"/>
    <property type="evidence" value="ECO:0007669"/>
    <property type="project" value="InterPro"/>
</dbReference>
<keyword evidence="1 8" id="KW-0436">Ligase</keyword>
<dbReference type="Gene3D" id="3.90.740.10">
    <property type="entry name" value="Valyl/Leucyl/Isoleucyl-tRNA synthetase, editing domain"/>
    <property type="match status" value="1"/>
</dbReference>
<dbReference type="PRINTS" id="PR00984">
    <property type="entry name" value="TRNASYNTHILE"/>
</dbReference>
<dbReference type="CDD" id="cd07961">
    <property type="entry name" value="Anticodon_Ia_Ile_ABEc"/>
    <property type="match status" value="1"/>
</dbReference>
<dbReference type="GO" id="GO:0006428">
    <property type="term" value="P:isoleucyl-tRNA aminoacylation"/>
    <property type="evidence" value="ECO:0007669"/>
    <property type="project" value="UniProtKB-UniRule"/>
</dbReference>
<dbReference type="RefSeq" id="WP_182802333.1">
    <property type="nucleotide sequence ID" value="NZ_CP060007.1"/>
</dbReference>
<feature type="binding site" evidence="8">
    <location>
        <position position="677"/>
    </location>
    <ligand>
        <name>ATP</name>
        <dbReference type="ChEBI" id="CHEBI:30616"/>
    </ligand>
</feature>
<dbReference type="HAMAP" id="MF_02003">
    <property type="entry name" value="Ile_tRNA_synth_type2"/>
    <property type="match status" value="1"/>
</dbReference>
<dbReference type="InterPro" id="IPR023586">
    <property type="entry name" value="Ile-tRNA-ligase_type2"/>
</dbReference>
<dbReference type="PANTHER" id="PTHR42780:SF1">
    <property type="entry name" value="ISOLEUCINE--TRNA LIGASE, CYTOPLASMIC"/>
    <property type="match status" value="1"/>
</dbReference>
<comment type="cofactor">
    <cofactor evidence="8">
        <name>Zn(2+)</name>
        <dbReference type="ChEBI" id="CHEBI:29105"/>
    </cofactor>
</comment>
<dbReference type="SUPFAM" id="SSF52374">
    <property type="entry name" value="Nucleotidylyl transferase"/>
    <property type="match status" value="1"/>
</dbReference>
<keyword evidence="8" id="KW-0479">Metal-binding</keyword>
<evidence type="ECO:0000256" key="3">
    <source>
        <dbReference type="ARBA" id="ARBA00022840"/>
    </source>
</evidence>
<organism evidence="11 12">
    <name type="scientific">Lacibacter sediminis</name>
    <dbReference type="NCBI Taxonomy" id="2760713"/>
    <lineage>
        <taxon>Bacteria</taxon>
        <taxon>Pseudomonadati</taxon>
        <taxon>Bacteroidota</taxon>
        <taxon>Chitinophagia</taxon>
        <taxon>Chitinophagales</taxon>
        <taxon>Chitinophagaceae</taxon>
        <taxon>Lacibacter</taxon>
    </lineage>
</organism>
<dbReference type="InterPro" id="IPR009080">
    <property type="entry name" value="tRNAsynth_Ia_anticodon-bd"/>
</dbReference>
<feature type="short sequence motif" description="'HIGH' region" evidence="8">
    <location>
        <begin position="50"/>
        <end position="60"/>
    </location>
</feature>
<evidence type="ECO:0000256" key="2">
    <source>
        <dbReference type="ARBA" id="ARBA00022741"/>
    </source>
</evidence>
<protein>
    <recommendedName>
        <fullName evidence="8">Isoleucine--tRNA ligase</fullName>
        <ecNumber evidence="8">6.1.1.5</ecNumber>
    </recommendedName>
    <alternativeName>
        <fullName evidence="8">Isoleucyl-tRNA synthetase</fullName>
        <shortName evidence="8">IleRS</shortName>
    </alternativeName>
</protein>
<dbReference type="GO" id="GO:0005737">
    <property type="term" value="C:cytoplasm"/>
    <property type="evidence" value="ECO:0007669"/>
    <property type="project" value="UniProtKB-SubCell"/>
</dbReference>
<dbReference type="PANTHER" id="PTHR42780">
    <property type="entry name" value="SOLEUCYL-TRNA SYNTHETASE"/>
    <property type="match status" value="1"/>
</dbReference>
<dbReference type="InterPro" id="IPR002301">
    <property type="entry name" value="Ile-tRNA-ligase"/>
</dbReference>
<comment type="domain">
    <text evidence="8">IleRS has two distinct active sites: one for aminoacylation and one for editing. The misactivated valine is translocated from the active site to the editing site, which sterically excludes the correctly activated isoleucine. The single editing site contains two valyl binding pockets, one specific for each substrate (Val-AMP or Val-tRNA(Ile)).</text>
</comment>
<feature type="domain" description="Aminoacyl-tRNA synthetase class Ia" evidence="9">
    <location>
        <begin position="20"/>
        <end position="713"/>
    </location>
</feature>
<evidence type="ECO:0000256" key="4">
    <source>
        <dbReference type="ARBA" id="ARBA00022917"/>
    </source>
</evidence>
<feature type="short sequence motif" description="'KMSKS' region" evidence="8">
    <location>
        <begin position="674"/>
        <end position="678"/>
    </location>
</feature>
<feature type="domain" description="Methionyl/Valyl/Leucyl/Isoleucyl-tRNA synthetase anticodon-binding" evidence="10">
    <location>
        <begin position="761"/>
        <end position="914"/>
    </location>
</feature>
<dbReference type="InterPro" id="IPR009008">
    <property type="entry name" value="Val/Leu/Ile-tRNA-synth_edit"/>
</dbReference>
<keyword evidence="8" id="KW-0862">Zinc</keyword>
<dbReference type="EMBL" id="CP060007">
    <property type="protein sequence ID" value="QNA44071.1"/>
    <property type="molecule type" value="Genomic_DNA"/>
</dbReference>
<keyword evidence="4 8" id="KW-0648">Protein biosynthesis</keyword>
<dbReference type="GO" id="GO:0004822">
    <property type="term" value="F:isoleucine-tRNA ligase activity"/>
    <property type="evidence" value="ECO:0007669"/>
    <property type="project" value="UniProtKB-UniRule"/>
</dbReference>
<dbReference type="SUPFAM" id="SSF50677">
    <property type="entry name" value="ValRS/IleRS/LeuRS editing domain"/>
    <property type="match status" value="1"/>
</dbReference>
<dbReference type="EC" id="6.1.1.5" evidence="8"/>
<evidence type="ECO:0000256" key="1">
    <source>
        <dbReference type="ARBA" id="ARBA00022598"/>
    </source>
</evidence>
<evidence type="ECO:0000256" key="6">
    <source>
        <dbReference type="ARBA" id="ARBA00025217"/>
    </source>
</evidence>
<keyword evidence="8" id="KW-0963">Cytoplasm</keyword>
<dbReference type="NCBIfam" id="TIGR00392">
    <property type="entry name" value="ileS"/>
    <property type="match status" value="1"/>
</dbReference>
<evidence type="ECO:0000256" key="7">
    <source>
        <dbReference type="ARBA" id="ARBA00048359"/>
    </source>
</evidence>
<evidence type="ECO:0000259" key="10">
    <source>
        <dbReference type="Pfam" id="PF08264"/>
    </source>
</evidence>
<evidence type="ECO:0000256" key="5">
    <source>
        <dbReference type="ARBA" id="ARBA00023146"/>
    </source>
</evidence>
<dbReference type="InterPro" id="IPR033709">
    <property type="entry name" value="Anticodon_Ile_ABEc"/>
</dbReference>
<evidence type="ECO:0000313" key="11">
    <source>
        <dbReference type="EMBL" id="QNA44071.1"/>
    </source>
</evidence>
<reference evidence="12" key="1">
    <citation type="submission" date="2020-08" db="EMBL/GenBank/DDBJ databases">
        <title>Lacibacter sp. S13-6-6 genome sequencing.</title>
        <authorList>
            <person name="Jin L."/>
        </authorList>
    </citation>
    <scope>NUCLEOTIDE SEQUENCE [LARGE SCALE GENOMIC DNA]</scope>
    <source>
        <strain evidence="12">S13-6-6</strain>
    </source>
</reference>
<sequence>MSVKYREFSQLNLPSIEQEILAKWDAEQAFEKSIEVRNAAVPFVFYEGPPSANGMPGIHHVISRTLKDLVCRYKTMKGFKVNRKGGWDTHGLPIELGVEKELGITKEDIGVKITVEEYNKKCREAVLRYKDKWDEITKKMGYWVDLNDPYITFENSYIETLWWLLQQLYKKGLLYESVSIQPYSPAAGTGLSSHELNQPGTYKDVKDTSATVMFRATQDEKSKFLHDAVHGAEVFFMAWTTTPWTLPSNLGLTVGPNIEYVLVQTFNPYTHLPVNIVLAKDLVHKYLKGEGENGDFEGYNGEQKILPWKIIASFKGSQLEGLHYEQLLPYEANSIEEVKRITPDADPFRVLIGDFVTTEDGTGIVHTAPAFGADDYRVGKKFNIGILTMVDREGKFLDGLGEFSNRYVKNYKDDANYVDVNVDICVKLKKENRAFKVEKYEHSYPHCWRTDKPILYYPLDAWFIKTTAIKDKMVELNKTINWKPKSTGEGRFGNWLENMVDWNLSRSRFWGTALPIWKTEDGEEEICIGTVDELRENAAKADATLGTNNAKYLGNDIDLHKPYVDEIVLISPTGKPMKRVPDLIDVWFDSGAMPYAQWGLDHEKVKNGDKYPFKLPAGVNKFEDLYPASFIAEGVDQTRGWFYTLHAIASLVYDSVAYKTVVSNGLVLDKNGNKMSKRLGNVVNPFETIEKFGADATRWYLITNASPWDNLKFDIEGIKEVQRKFFGTLYNTYQFFALYANVDGFAFKEAAIPVKERPEIDQWILSSLHTLIKKVNEAMDDYEPTQAGRLIEEFVDEHLSNWYVRLCRRRFWKGEYEQDKISAYQTLYECLETVLRLMAPVSPFFSDAIFTELNKVSGRFATASIHHVDFPVADEALIDAALEERMQLAQDASSLVLSLRKKVNIKVRQPLQKILIPVLSNGMKEQFSKVEDIIMSEVNVKEIEYLTADNTFIKKKIKPNFIALGKKMGAKMKAVSAALAQFTQEDISQFERETVYNLLIENETVPLYLTDVEILSEDVPGWMVTNKGAVTVALDVTISPELLNEGNARELVNRIQKIRKESGFELTDRIAVQVLENESLQPSITQFKSYICAEILADNLEFVPHLSNGIEVEVNDIPIKVQVLKKGG</sequence>
<dbReference type="Gene3D" id="3.40.50.620">
    <property type="entry name" value="HUPs"/>
    <property type="match status" value="2"/>
</dbReference>
<comment type="function">
    <text evidence="6 8">Catalyzes the attachment of isoleucine to tRNA(Ile). As IleRS can inadvertently accommodate and process structurally similar amino acids such as valine, to avoid such errors it has two additional distinct tRNA(Ile)-dependent editing activities. One activity is designated as 'pretransfer' editing and involves the hydrolysis of activated Val-AMP. The other activity is designated 'posttransfer' editing and involves deacylation of mischarged Val-tRNA(Ile).</text>
</comment>
<dbReference type="GO" id="GO:0002161">
    <property type="term" value="F:aminoacyl-tRNA deacylase activity"/>
    <property type="evidence" value="ECO:0007669"/>
    <property type="project" value="InterPro"/>
</dbReference>
<comment type="catalytic activity">
    <reaction evidence="7 8">
        <text>tRNA(Ile) + L-isoleucine + ATP = L-isoleucyl-tRNA(Ile) + AMP + diphosphate</text>
        <dbReference type="Rhea" id="RHEA:11060"/>
        <dbReference type="Rhea" id="RHEA-COMP:9666"/>
        <dbReference type="Rhea" id="RHEA-COMP:9695"/>
        <dbReference type="ChEBI" id="CHEBI:30616"/>
        <dbReference type="ChEBI" id="CHEBI:33019"/>
        <dbReference type="ChEBI" id="CHEBI:58045"/>
        <dbReference type="ChEBI" id="CHEBI:78442"/>
        <dbReference type="ChEBI" id="CHEBI:78528"/>
        <dbReference type="ChEBI" id="CHEBI:456215"/>
        <dbReference type="EC" id="6.1.1.5"/>
    </reaction>
</comment>
<keyword evidence="2 8" id="KW-0547">Nucleotide-binding</keyword>
<evidence type="ECO:0000313" key="12">
    <source>
        <dbReference type="Proteomes" id="UP000515344"/>
    </source>
</evidence>
<proteinExistence type="inferred from homology"/>
<dbReference type="Proteomes" id="UP000515344">
    <property type="component" value="Chromosome"/>
</dbReference>
<dbReference type="Pfam" id="PF08264">
    <property type="entry name" value="Anticodon_1"/>
    <property type="match status" value="1"/>
</dbReference>
<keyword evidence="3 8" id="KW-0067">ATP-binding</keyword>
<comment type="similarity">
    <text evidence="8">Belongs to the class-I aminoacyl-tRNA synthetase family. IleS type 2 subfamily.</text>
</comment>
<dbReference type="Pfam" id="PF00133">
    <property type="entry name" value="tRNA-synt_1"/>
    <property type="match status" value="1"/>
</dbReference>
<name>A0A7G5XF18_9BACT</name>
<evidence type="ECO:0000256" key="8">
    <source>
        <dbReference type="HAMAP-Rule" id="MF_02003"/>
    </source>
</evidence>
<dbReference type="GO" id="GO:0008270">
    <property type="term" value="F:zinc ion binding"/>
    <property type="evidence" value="ECO:0007669"/>
    <property type="project" value="UniProtKB-UniRule"/>
</dbReference>
<keyword evidence="12" id="KW-1185">Reference proteome</keyword>
<dbReference type="AlphaFoldDB" id="A0A7G5XF18"/>
<dbReference type="InterPro" id="IPR013155">
    <property type="entry name" value="M/V/L/I-tRNA-synth_anticd-bd"/>
</dbReference>
<accession>A0A7G5XF18</accession>
<keyword evidence="5 8" id="KW-0030">Aminoacyl-tRNA synthetase</keyword>
<comment type="subunit">
    <text evidence="8">Monomer.</text>
</comment>
<dbReference type="InterPro" id="IPR014729">
    <property type="entry name" value="Rossmann-like_a/b/a_fold"/>
</dbReference>
<dbReference type="GO" id="GO:0005524">
    <property type="term" value="F:ATP binding"/>
    <property type="evidence" value="ECO:0007669"/>
    <property type="project" value="UniProtKB-UniRule"/>
</dbReference>
<dbReference type="Pfam" id="PF19302">
    <property type="entry name" value="DUF5915"/>
    <property type="match status" value="1"/>
</dbReference>
<dbReference type="KEGG" id="lacs:H4075_18650"/>
<dbReference type="Gene3D" id="1.10.730.10">
    <property type="entry name" value="Isoleucyl-tRNA Synthetase, Domain 1"/>
    <property type="match status" value="1"/>
</dbReference>